<dbReference type="CDD" id="cd04301">
    <property type="entry name" value="NAT_SF"/>
    <property type="match status" value="1"/>
</dbReference>
<name>A0A6C0HLV6_9ZZZZ</name>
<sequence length="199" mass="22614">MNNTLNTRNKTLHIAKATPLGNLIESEVTDAASYDHFKSLILKSLNLCKSEKSTSRGKTLKSYKVHVATHNTYNALLKANHHKIIYLHDNNEVKAYISIKLYKKTGGFLFIHKLCSSAPGLGSYLMNKILTYAKKNTEKLNITYMSVSTHNLELIPYYEKFKPTFTHIVSRPGSKAKNPPKGAYIIWKLSESMPIYTYK</sequence>
<dbReference type="SUPFAM" id="SSF55729">
    <property type="entry name" value="Acyl-CoA N-acyltransferases (Nat)"/>
    <property type="match status" value="1"/>
</dbReference>
<dbReference type="AlphaFoldDB" id="A0A6C0HLV6"/>
<proteinExistence type="predicted"/>
<protein>
    <submittedName>
        <fullName evidence="1">Uncharacterized protein</fullName>
    </submittedName>
</protein>
<dbReference type="Gene3D" id="3.40.630.30">
    <property type="match status" value="1"/>
</dbReference>
<dbReference type="EMBL" id="MN739986">
    <property type="protein sequence ID" value="QHT81622.1"/>
    <property type="molecule type" value="Genomic_DNA"/>
</dbReference>
<organism evidence="1">
    <name type="scientific">viral metagenome</name>
    <dbReference type="NCBI Taxonomy" id="1070528"/>
    <lineage>
        <taxon>unclassified sequences</taxon>
        <taxon>metagenomes</taxon>
        <taxon>organismal metagenomes</taxon>
    </lineage>
</organism>
<accession>A0A6C0HLV6</accession>
<reference evidence="1" key="1">
    <citation type="journal article" date="2020" name="Nature">
        <title>Giant virus diversity and host interactions through global metagenomics.</title>
        <authorList>
            <person name="Schulz F."/>
            <person name="Roux S."/>
            <person name="Paez-Espino D."/>
            <person name="Jungbluth S."/>
            <person name="Walsh D.A."/>
            <person name="Denef V.J."/>
            <person name="McMahon K.D."/>
            <person name="Konstantinidis K.T."/>
            <person name="Eloe-Fadrosh E.A."/>
            <person name="Kyrpides N.C."/>
            <person name="Woyke T."/>
        </authorList>
    </citation>
    <scope>NUCLEOTIDE SEQUENCE</scope>
    <source>
        <strain evidence="1">GVMAG-M-3300023184-13</strain>
    </source>
</reference>
<evidence type="ECO:0000313" key="1">
    <source>
        <dbReference type="EMBL" id="QHT81622.1"/>
    </source>
</evidence>
<dbReference type="InterPro" id="IPR016181">
    <property type="entry name" value="Acyl_CoA_acyltransferase"/>
</dbReference>